<reference evidence="1" key="1">
    <citation type="submission" date="2019-08" db="EMBL/GenBank/DDBJ databases">
        <authorList>
            <person name="Zhou D."/>
            <person name="Chen F."/>
        </authorList>
    </citation>
    <scope>NUCLEOTIDE SEQUENCE</scope>
    <source>
        <strain evidence="1">QJ20133</strain>
        <plasmid evidence="1">pJ20133-VIM</plasmid>
    </source>
</reference>
<evidence type="ECO:0000313" key="1">
    <source>
        <dbReference type="EMBL" id="QFX76571.1"/>
    </source>
</evidence>
<dbReference type="EMBL" id="MN310371">
    <property type="protein sequence ID" value="QFX76571.1"/>
    <property type="molecule type" value="Genomic_DNA"/>
</dbReference>
<proteinExistence type="predicted"/>
<organism evidence="1">
    <name type="scientific">Pseudomonas monteilii</name>
    <dbReference type="NCBI Taxonomy" id="76759"/>
    <lineage>
        <taxon>Bacteria</taxon>
        <taxon>Pseudomonadati</taxon>
        <taxon>Pseudomonadota</taxon>
        <taxon>Gammaproteobacteria</taxon>
        <taxon>Pseudomonadales</taxon>
        <taxon>Pseudomonadaceae</taxon>
        <taxon>Pseudomonas</taxon>
    </lineage>
</organism>
<dbReference type="AlphaFoldDB" id="A0A6B7Q0M8"/>
<name>A0A6B7Q0M8_9PSED</name>
<sequence length="38" mass="4289">MVNVYALANFRLANLATRIKQLSRVKVDKISGAQPFVR</sequence>
<protein>
    <submittedName>
        <fullName evidence="1">Uncharacterized protein</fullName>
    </submittedName>
</protein>
<geneLocation type="plasmid" evidence="1">
    <name>pJ20133-VIM</name>
</geneLocation>
<accession>A0A6B7Q0M8</accession>
<keyword evidence="1" id="KW-0614">Plasmid</keyword>